<organism evidence="18 19">
    <name type="scientific">Apiospora marii</name>
    <dbReference type="NCBI Taxonomy" id="335849"/>
    <lineage>
        <taxon>Eukaryota</taxon>
        <taxon>Fungi</taxon>
        <taxon>Dikarya</taxon>
        <taxon>Ascomycota</taxon>
        <taxon>Pezizomycotina</taxon>
        <taxon>Sordariomycetes</taxon>
        <taxon>Xylariomycetidae</taxon>
        <taxon>Amphisphaeriales</taxon>
        <taxon>Apiosporaceae</taxon>
        <taxon>Apiospora</taxon>
    </lineage>
</organism>
<comment type="subcellular location">
    <subcellularLocation>
        <location evidence="1">Mitochondrion</location>
    </subcellularLocation>
    <subcellularLocation>
        <location evidence="15">Nucleus</location>
    </subcellularLocation>
    <subcellularLocation>
        <location evidence="15">Chromosome</location>
        <location evidence="15">Telomere</location>
    </subcellularLocation>
</comment>
<keyword evidence="11 15" id="KW-0695">RNA-directed DNA polymerase</keyword>
<gene>
    <name evidence="18" type="ORF">PG991_001982</name>
</gene>
<dbReference type="Gene3D" id="1.10.357.90">
    <property type="match status" value="1"/>
</dbReference>
<sequence length="1205" mass="135762">MPTNRKRKQGRVTQQHAPQEPPAKKRKFPLGKSSDEPVPLTPVQHAVLDQYYPQLLTLRDCVLLKLPATSRIRRRKIASTGSSSAVSNGEVTDIERAVGQVLDTTLVGVAQDTKCIPDKRWEQWETYASQKGDESHVTLSDGLTGARFSQSEIVEFVIWMMFAKSKKTGTWPKHLLCDGFRRDHSSRLQAPSRNRTTNIPDMISIYPNQRVELLKQSPWPEVLKLLGNSGDRIMMDLLLDAALFLPVGSCQGNYYQISGQPLFDTELLAASHEDGKNASTGFQRSTAEINFVRNRMLYARPALNARGLVHFGLRHIHVLNRSPYVRPNSESPSDANALASKNDANVLRIMMYIFPRQFGLHNAFTSKVDFSETSQRLKDYTLREEEIQVKFGELAGDDIRRKKANPKRLRGKVRELVRKLQILHSRCSYSKLLQHYCPVNDGLDPKEVSHIRQDKTPKPSKGTEGKSLKRATQPQAPLSSAQMIIELSSSTSQVSAFCQSVLSKLVPDEFWGTGSVQEHNKKVVMKKVDQFIHLRRFESMYLHEVMQGMKVQYSAISYRRTKAADSLQVTDISWLAPERLMAHKTSQTDIQKRLELFHDFLYYVFDSLLIPLIRSNFYVTESNTDKYKLFFFRHDVWKYVAEPAMATVKSKIFEEVSVDAALKILGSRALGFSQVRLLPKGNSIRPIMNLRRRAVTKGSSKILGPSINTILGPVHTMLQLEKSMNPTKLGSTMFSVGDIYKRVKDFKSNILGSAKPLYFAKVDVQAAFDTIPQSAIVGLLDSIPQQRSYRIAKHAEISSKSLDGSADSGKTAKSKPARKWLSTALKDRDTSTFLQLLENQPQTAQKKDTVFIDSVVKKQYDTSQLLRLVASHIQQNLVKIGKKFYRQKQGIPQGSVLSSILCNYFYADLELQVLKFLDADDCLLLRLIDDFLLITTDRDKAARFVETMHRGVPEYGVQVNPAKTLVNFDLKTLDITKDRDRGKGTHTTSTAVKRFAPAEDDDEEDLAPRKRSKASNGSAVYNSLTVEFTRVPGQTFERKLLNAFKIQSHLMFLDTSHNAAATVLSNLFSAFVETASKAWAYARCLSSSSSSSTSANNKSKNKKMNNKRQPQGDPVTKLMIRAVAKLVDVAFLLAKSKARRARHPGYVCDVRRSEVAWLAYHAFLRVLGRKQAGYGEVLAWLRAEIGRLGALKEIRAGRVRHVVAV</sequence>
<feature type="region of interest" description="Disordered" evidence="16">
    <location>
        <begin position="1088"/>
        <end position="1112"/>
    </location>
</feature>
<evidence type="ECO:0000256" key="13">
    <source>
        <dbReference type="ARBA" id="ARBA00023242"/>
    </source>
</evidence>
<evidence type="ECO:0000256" key="15">
    <source>
        <dbReference type="RuleBase" id="RU365061"/>
    </source>
</evidence>
<evidence type="ECO:0000256" key="9">
    <source>
        <dbReference type="ARBA" id="ARBA00022842"/>
    </source>
</evidence>
<feature type="compositionally biased region" description="Basic residues" evidence="16">
    <location>
        <begin position="1"/>
        <end position="10"/>
    </location>
</feature>
<evidence type="ECO:0000256" key="10">
    <source>
        <dbReference type="ARBA" id="ARBA00022895"/>
    </source>
</evidence>
<keyword evidence="19" id="KW-1185">Reference proteome</keyword>
<keyword evidence="9 15" id="KW-0460">Magnesium</keyword>
<dbReference type="PANTHER" id="PTHR12066:SF0">
    <property type="entry name" value="TELOMERASE REVERSE TRANSCRIPTASE"/>
    <property type="match status" value="1"/>
</dbReference>
<accession>A0ABR1SNM0</accession>
<feature type="compositionally biased region" description="Basic and acidic residues" evidence="16">
    <location>
        <begin position="449"/>
        <end position="467"/>
    </location>
</feature>
<feature type="domain" description="Reverse transcriptase" evidence="17">
    <location>
        <begin position="659"/>
        <end position="987"/>
    </location>
</feature>
<comment type="function">
    <text evidence="15">Telomerase is a ribonucleoprotein enzyme essential for the replication of chromosome termini in most eukaryotes. It elongates telomeres. It is a reverse transcriptase that adds simple sequence repeats to chromosome ends by copying a template sequence within the RNA component of the enzyme.</text>
</comment>
<dbReference type="SUPFAM" id="SSF56672">
    <property type="entry name" value="DNA/RNA polymerases"/>
    <property type="match status" value="1"/>
</dbReference>
<dbReference type="InterPro" id="IPR000477">
    <property type="entry name" value="RT_dom"/>
</dbReference>
<feature type="region of interest" description="Disordered" evidence="16">
    <location>
        <begin position="1"/>
        <end position="38"/>
    </location>
</feature>
<dbReference type="SMART" id="SM00975">
    <property type="entry name" value="Telomerase_RBD"/>
    <property type="match status" value="1"/>
</dbReference>
<comment type="similarity">
    <text evidence="2 15">Belongs to the reverse transcriptase family. Telomerase subfamily.</text>
</comment>
<feature type="region of interest" description="Disordered" evidence="16">
    <location>
        <begin position="449"/>
        <end position="477"/>
    </location>
</feature>
<evidence type="ECO:0000256" key="8">
    <source>
        <dbReference type="ARBA" id="ARBA00022723"/>
    </source>
</evidence>
<evidence type="ECO:0000256" key="2">
    <source>
        <dbReference type="ARBA" id="ARBA00008001"/>
    </source>
</evidence>
<evidence type="ECO:0000256" key="6">
    <source>
        <dbReference type="ARBA" id="ARBA00022679"/>
    </source>
</evidence>
<dbReference type="Pfam" id="PF12009">
    <property type="entry name" value="Telomerase_RBD"/>
    <property type="match status" value="1"/>
</dbReference>
<comment type="caution">
    <text evidence="18">The sequence shown here is derived from an EMBL/GenBank/DDBJ whole genome shotgun (WGS) entry which is preliminary data.</text>
</comment>
<keyword evidence="7 15" id="KW-0548">Nucleotidyltransferase</keyword>
<evidence type="ECO:0000256" key="12">
    <source>
        <dbReference type="ARBA" id="ARBA00023128"/>
    </source>
</evidence>
<dbReference type="InterPro" id="IPR021891">
    <property type="entry name" value="Telomerase_RBD"/>
</dbReference>
<dbReference type="Gene3D" id="3.30.70.2630">
    <property type="match status" value="1"/>
</dbReference>
<proteinExistence type="inferred from homology"/>
<evidence type="ECO:0000256" key="5">
    <source>
        <dbReference type="ARBA" id="ARBA00022454"/>
    </source>
</evidence>
<dbReference type="EMBL" id="JAQQWI010000005">
    <property type="protein sequence ID" value="KAK8035909.1"/>
    <property type="molecule type" value="Genomic_DNA"/>
</dbReference>
<comment type="catalytic activity">
    <reaction evidence="14 15">
        <text>DNA(n) + a 2'-deoxyribonucleoside 5'-triphosphate = DNA(n+1) + diphosphate</text>
        <dbReference type="Rhea" id="RHEA:22508"/>
        <dbReference type="Rhea" id="RHEA-COMP:17339"/>
        <dbReference type="Rhea" id="RHEA-COMP:17340"/>
        <dbReference type="ChEBI" id="CHEBI:33019"/>
        <dbReference type="ChEBI" id="CHEBI:61560"/>
        <dbReference type="ChEBI" id="CHEBI:173112"/>
        <dbReference type="EC" id="2.7.7.49"/>
    </reaction>
</comment>
<dbReference type="CDD" id="cd01648">
    <property type="entry name" value="TERT"/>
    <property type="match status" value="1"/>
</dbReference>
<dbReference type="PROSITE" id="PS50878">
    <property type="entry name" value="RT_POL"/>
    <property type="match status" value="1"/>
</dbReference>
<keyword evidence="5 15" id="KW-0158">Chromosome</keyword>
<dbReference type="Pfam" id="PF00078">
    <property type="entry name" value="RVT_1"/>
    <property type="match status" value="1"/>
</dbReference>
<dbReference type="InterPro" id="IPR003545">
    <property type="entry name" value="Telomerase_RT"/>
</dbReference>
<evidence type="ECO:0000256" key="3">
    <source>
        <dbReference type="ARBA" id="ARBA00012493"/>
    </source>
</evidence>
<protein>
    <recommendedName>
        <fullName evidence="4 15">Telomerase reverse transcriptase</fullName>
        <ecNumber evidence="3 15">2.7.7.49</ecNumber>
    </recommendedName>
    <alternativeName>
        <fullName evidence="15">Telomerase catalytic subunit</fullName>
    </alternativeName>
</protein>
<reference evidence="18 19" key="1">
    <citation type="submission" date="2023-01" db="EMBL/GenBank/DDBJ databases">
        <title>Analysis of 21 Apiospora genomes using comparative genomics revels a genus with tremendous synthesis potential of carbohydrate active enzymes and secondary metabolites.</title>
        <authorList>
            <person name="Sorensen T."/>
        </authorList>
    </citation>
    <scope>NUCLEOTIDE SEQUENCE [LARGE SCALE GENOMIC DNA]</scope>
    <source>
        <strain evidence="18 19">CBS 20057</strain>
    </source>
</reference>
<feature type="compositionally biased region" description="Low complexity" evidence="16">
    <location>
        <begin position="1088"/>
        <end position="1098"/>
    </location>
</feature>
<keyword evidence="8 15" id="KW-0479">Metal-binding</keyword>
<keyword evidence="13 15" id="KW-0539">Nucleus</keyword>
<name>A0ABR1SNM0_9PEZI</name>
<evidence type="ECO:0000256" key="16">
    <source>
        <dbReference type="SAM" id="MobiDB-lite"/>
    </source>
</evidence>
<evidence type="ECO:0000259" key="17">
    <source>
        <dbReference type="PROSITE" id="PS50878"/>
    </source>
</evidence>
<dbReference type="InterPro" id="IPR043502">
    <property type="entry name" value="DNA/RNA_pol_sf"/>
</dbReference>
<dbReference type="Gene3D" id="1.10.132.70">
    <property type="match status" value="1"/>
</dbReference>
<dbReference type="Proteomes" id="UP001396898">
    <property type="component" value="Unassembled WGS sequence"/>
</dbReference>
<evidence type="ECO:0000313" key="19">
    <source>
        <dbReference type="Proteomes" id="UP001396898"/>
    </source>
</evidence>
<evidence type="ECO:0000256" key="14">
    <source>
        <dbReference type="ARBA" id="ARBA00048173"/>
    </source>
</evidence>
<keyword evidence="6 15" id="KW-0808">Transferase</keyword>
<dbReference type="EC" id="2.7.7.49" evidence="3 15"/>
<evidence type="ECO:0000313" key="18">
    <source>
        <dbReference type="EMBL" id="KAK8035909.1"/>
    </source>
</evidence>
<evidence type="ECO:0000256" key="11">
    <source>
        <dbReference type="ARBA" id="ARBA00022918"/>
    </source>
</evidence>
<evidence type="ECO:0000256" key="7">
    <source>
        <dbReference type="ARBA" id="ARBA00022695"/>
    </source>
</evidence>
<evidence type="ECO:0000256" key="1">
    <source>
        <dbReference type="ARBA" id="ARBA00004173"/>
    </source>
</evidence>
<evidence type="ECO:0000256" key="4">
    <source>
        <dbReference type="ARBA" id="ARBA00016182"/>
    </source>
</evidence>
<dbReference type="PRINTS" id="PR01365">
    <property type="entry name" value="TELOMERASERT"/>
</dbReference>
<dbReference type="PANTHER" id="PTHR12066">
    <property type="entry name" value="TELOMERASE REVERSE TRANSCRIPTASE"/>
    <property type="match status" value="1"/>
</dbReference>
<keyword evidence="12" id="KW-0496">Mitochondrion</keyword>
<keyword evidence="10 15" id="KW-0779">Telomere</keyword>